<dbReference type="InterPro" id="IPR015883">
    <property type="entry name" value="Glyco_hydro_20_cat"/>
</dbReference>
<feature type="domain" description="Beta-hexosaminidase bacterial type N-terminal" evidence="8">
    <location>
        <begin position="19"/>
        <end position="140"/>
    </location>
</feature>
<dbReference type="RefSeq" id="WP_051923185.1">
    <property type="nucleotide sequence ID" value="NZ_CAUPKV010000004.1"/>
</dbReference>
<feature type="active site" description="Proton donor" evidence="6">
    <location>
        <position position="297"/>
    </location>
</feature>
<dbReference type="STRING" id="158787.BSCA_1730"/>
<dbReference type="GO" id="GO:0030203">
    <property type="term" value="P:glycosaminoglycan metabolic process"/>
    <property type="evidence" value="ECO:0007669"/>
    <property type="project" value="TreeGrafter"/>
</dbReference>
<dbReference type="InterPro" id="IPR015882">
    <property type="entry name" value="HEX_bac_N"/>
</dbReference>
<dbReference type="GeneID" id="85166246"/>
<evidence type="ECO:0000256" key="1">
    <source>
        <dbReference type="ARBA" id="ARBA00001231"/>
    </source>
</evidence>
<dbReference type="PANTHER" id="PTHR22600">
    <property type="entry name" value="BETA-HEXOSAMINIDASE"/>
    <property type="match status" value="1"/>
</dbReference>
<dbReference type="GO" id="GO:0016020">
    <property type="term" value="C:membrane"/>
    <property type="evidence" value="ECO:0007669"/>
    <property type="project" value="TreeGrafter"/>
</dbReference>
<dbReference type="EMBL" id="JGZO01000007">
    <property type="protein sequence ID" value="KFI94519.1"/>
    <property type="molecule type" value="Genomic_DNA"/>
</dbReference>
<evidence type="ECO:0000256" key="2">
    <source>
        <dbReference type="ARBA" id="ARBA00006285"/>
    </source>
</evidence>
<dbReference type="Gene3D" id="3.30.379.10">
    <property type="entry name" value="Chitobiase/beta-hexosaminidase domain 2-like"/>
    <property type="match status" value="1"/>
</dbReference>
<dbReference type="EC" id="3.2.1.52" evidence="3"/>
<dbReference type="InterPro" id="IPR029018">
    <property type="entry name" value="Hex-like_dom2"/>
</dbReference>
<dbReference type="CDD" id="cd06565">
    <property type="entry name" value="GH20_GcnA-like"/>
    <property type="match status" value="1"/>
</dbReference>
<dbReference type="PRINTS" id="PR00738">
    <property type="entry name" value="GLHYDRLASE20"/>
</dbReference>
<keyword evidence="5 9" id="KW-0326">Glycosidase</keyword>
<evidence type="ECO:0000256" key="5">
    <source>
        <dbReference type="ARBA" id="ARBA00023295"/>
    </source>
</evidence>
<dbReference type="eggNOG" id="COG3525">
    <property type="taxonomic scope" value="Bacteria"/>
</dbReference>
<keyword evidence="4 9" id="KW-0378">Hydrolase</keyword>
<sequence length="673" mass="74289">MQYESASPGALSVFGTPVALIPWPDTVGMVPGATATFFSGTVIESGEVPDADGFLARELADELSSATGGSWHAARGAWQGVVRLALDEAAAPRSYTLDVRDGGIAITGGDLEGLRYGVQTLRQMLRQCGGVLPIVRIEDAPQYAVRGYYLDVTRGRVPTLDWLKRWACELELCKYNQLHLYIEHSFAFQGLSEAWRGLDPLTAEQIMAFDAFCAERGIELVPSVSTFGHLYAVLRTQGLRHLGEFPEDADRPFSFIERQEHHTLNILLDESFKLSTSMIDQYLPLFRSRKFNIGADETFDLGRGRSHGEAERIGVGRMYARYVNRLCAYLADRGREPMLWGDIVLEHPQALADLDGGATLLNWQYEPDVTDDKVRVLADAGARQYVCPAVQGWNRTLPRLHDAWRNIDGLSAHGIRYGAEGFLLTDWGDYGHVNDPRLSLPAMMYGAECSWRGERAGFDEINRRVGSLIFGDTTGAVMEAWDERSRRPAFPWHDAIRLLELDEGDGALNRDVLATFAQLGTPDEHVVSSAGTVAEARRLFLGSMAGRLGAVPSMPRALPLVQRALAKARVRAADRREAGVLALAARGQDLFDACGWWLAVDAGVLERTAGIPDMGSPAELAQDLEYWFEEYRGSWREISRESELDRIGSVVWRLADMLRRIGAGSGDGAPEAA</sequence>
<protein>
    <recommendedName>
        <fullName evidence="3">beta-N-acetylhexosaminidase</fullName>
        <ecNumber evidence="3">3.2.1.52</ecNumber>
    </recommendedName>
</protein>
<evidence type="ECO:0000259" key="8">
    <source>
        <dbReference type="Pfam" id="PF02838"/>
    </source>
</evidence>
<evidence type="ECO:0000256" key="3">
    <source>
        <dbReference type="ARBA" id="ARBA00012663"/>
    </source>
</evidence>
<comment type="caution">
    <text evidence="9">The sequence shown here is derived from an EMBL/GenBank/DDBJ whole genome shotgun (WGS) entry which is preliminary data.</text>
</comment>
<feature type="domain" description="Glycoside hydrolase family 20 catalytic" evidence="7">
    <location>
        <begin position="143"/>
        <end position="381"/>
    </location>
</feature>
<accession>A0A087DG69</accession>
<dbReference type="Pfam" id="PF02838">
    <property type="entry name" value="Glyco_hydro_20b"/>
    <property type="match status" value="1"/>
</dbReference>
<evidence type="ECO:0000256" key="6">
    <source>
        <dbReference type="PIRSR" id="PIRSR625705-1"/>
    </source>
</evidence>
<dbReference type="GO" id="GO:0005975">
    <property type="term" value="P:carbohydrate metabolic process"/>
    <property type="evidence" value="ECO:0007669"/>
    <property type="project" value="InterPro"/>
</dbReference>
<dbReference type="Gene3D" id="3.20.20.80">
    <property type="entry name" value="Glycosidases"/>
    <property type="match status" value="1"/>
</dbReference>
<dbReference type="AlphaFoldDB" id="A0A087DG69"/>
<comment type="catalytic activity">
    <reaction evidence="1">
        <text>Hydrolysis of terminal non-reducing N-acetyl-D-hexosamine residues in N-acetyl-beta-D-hexosaminides.</text>
        <dbReference type="EC" id="3.2.1.52"/>
    </reaction>
</comment>
<proteinExistence type="inferred from homology"/>
<keyword evidence="10" id="KW-1185">Reference proteome</keyword>
<dbReference type="SUPFAM" id="SSF55545">
    <property type="entry name" value="beta-N-acetylhexosaminidase-like domain"/>
    <property type="match status" value="1"/>
</dbReference>
<dbReference type="Proteomes" id="UP000029033">
    <property type="component" value="Unassembled WGS sequence"/>
</dbReference>
<dbReference type="Pfam" id="PF00728">
    <property type="entry name" value="Glyco_hydro_20"/>
    <property type="match status" value="1"/>
</dbReference>
<name>A0A087DG69_9BIFI</name>
<reference evidence="9 10" key="1">
    <citation type="submission" date="2014-03" db="EMBL/GenBank/DDBJ databases">
        <title>Genomics of Bifidobacteria.</title>
        <authorList>
            <person name="Ventura M."/>
            <person name="Milani C."/>
            <person name="Lugli G.A."/>
        </authorList>
    </citation>
    <scope>NUCLEOTIDE SEQUENCE [LARGE SCALE GENOMIC DNA]</scope>
    <source>
        <strain evidence="9 10">LMG 21589</strain>
    </source>
</reference>
<dbReference type="OrthoDB" id="9763537at2"/>
<organism evidence="9 10">
    <name type="scientific">Bifidobacterium scardovii</name>
    <dbReference type="NCBI Taxonomy" id="158787"/>
    <lineage>
        <taxon>Bacteria</taxon>
        <taxon>Bacillati</taxon>
        <taxon>Actinomycetota</taxon>
        <taxon>Actinomycetes</taxon>
        <taxon>Bifidobacteriales</taxon>
        <taxon>Bifidobacteriaceae</taxon>
        <taxon>Bifidobacterium</taxon>
    </lineage>
</organism>
<evidence type="ECO:0000259" key="7">
    <source>
        <dbReference type="Pfam" id="PF00728"/>
    </source>
</evidence>
<dbReference type="InterPro" id="IPR025705">
    <property type="entry name" value="Beta_hexosaminidase_sua/sub"/>
</dbReference>
<comment type="similarity">
    <text evidence="2">Belongs to the glycosyl hydrolase 20 family.</text>
</comment>
<dbReference type="InterPro" id="IPR017853">
    <property type="entry name" value="GH"/>
</dbReference>
<dbReference type="GO" id="GO:0004563">
    <property type="term" value="F:beta-N-acetylhexosaminidase activity"/>
    <property type="evidence" value="ECO:0007669"/>
    <property type="project" value="UniProtKB-EC"/>
</dbReference>
<evidence type="ECO:0000313" key="10">
    <source>
        <dbReference type="Proteomes" id="UP000029033"/>
    </source>
</evidence>
<evidence type="ECO:0000256" key="4">
    <source>
        <dbReference type="ARBA" id="ARBA00022801"/>
    </source>
</evidence>
<dbReference type="PANTHER" id="PTHR22600:SF57">
    <property type="entry name" value="BETA-N-ACETYLHEXOSAMINIDASE"/>
    <property type="match status" value="1"/>
</dbReference>
<gene>
    <name evidence="9" type="ORF">BSCA_1730</name>
</gene>
<dbReference type="SUPFAM" id="SSF51445">
    <property type="entry name" value="(Trans)glycosidases"/>
    <property type="match status" value="1"/>
</dbReference>
<evidence type="ECO:0000313" key="9">
    <source>
        <dbReference type="EMBL" id="KFI94519.1"/>
    </source>
</evidence>